<name>A0A438IC26_VITVI</name>
<dbReference type="AlphaFoldDB" id="A0A438IC26"/>
<accession>A0A438IC26</accession>
<dbReference type="Proteomes" id="UP000288805">
    <property type="component" value="Unassembled WGS sequence"/>
</dbReference>
<evidence type="ECO:0000256" key="1">
    <source>
        <dbReference type="SAM" id="MobiDB-lite"/>
    </source>
</evidence>
<proteinExistence type="predicted"/>
<dbReference type="EMBL" id="QGNW01000123">
    <property type="protein sequence ID" value="RVW94265.1"/>
    <property type="molecule type" value="Genomic_DNA"/>
</dbReference>
<organism evidence="2 3">
    <name type="scientific">Vitis vinifera</name>
    <name type="common">Grape</name>
    <dbReference type="NCBI Taxonomy" id="29760"/>
    <lineage>
        <taxon>Eukaryota</taxon>
        <taxon>Viridiplantae</taxon>
        <taxon>Streptophyta</taxon>
        <taxon>Embryophyta</taxon>
        <taxon>Tracheophyta</taxon>
        <taxon>Spermatophyta</taxon>
        <taxon>Magnoliopsida</taxon>
        <taxon>eudicotyledons</taxon>
        <taxon>Gunneridae</taxon>
        <taxon>Pentapetalae</taxon>
        <taxon>rosids</taxon>
        <taxon>Vitales</taxon>
        <taxon>Vitaceae</taxon>
        <taxon>Viteae</taxon>
        <taxon>Vitis</taxon>
    </lineage>
</organism>
<gene>
    <name evidence="2" type="ORF">CK203_034783</name>
</gene>
<protein>
    <submittedName>
        <fullName evidence="2">Uncharacterized protein</fullName>
    </submittedName>
</protein>
<feature type="region of interest" description="Disordered" evidence="1">
    <location>
        <begin position="1"/>
        <end position="39"/>
    </location>
</feature>
<sequence length="72" mass="8092">MRKMKKEDNVGVEDVHNDDNQDGEGEGGCNWSENPNPKDLVDRVELSPMQYHLTPSPPFENIENIGHVVSSD</sequence>
<reference evidence="2 3" key="1">
    <citation type="journal article" date="2018" name="PLoS Genet.">
        <title>Population sequencing reveals clonal diversity and ancestral inbreeding in the grapevine cultivar Chardonnay.</title>
        <authorList>
            <person name="Roach M.J."/>
            <person name="Johnson D.L."/>
            <person name="Bohlmann J."/>
            <person name="van Vuuren H.J."/>
            <person name="Jones S.J."/>
            <person name="Pretorius I.S."/>
            <person name="Schmidt S.A."/>
            <person name="Borneman A.R."/>
        </authorList>
    </citation>
    <scope>NUCLEOTIDE SEQUENCE [LARGE SCALE GENOMIC DNA]</scope>
    <source>
        <strain evidence="3">cv. Chardonnay</strain>
        <tissue evidence="2">Leaf</tissue>
    </source>
</reference>
<evidence type="ECO:0000313" key="3">
    <source>
        <dbReference type="Proteomes" id="UP000288805"/>
    </source>
</evidence>
<comment type="caution">
    <text evidence="2">The sequence shown here is derived from an EMBL/GenBank/DDBJ whole genome shotgun (WGS) entry which is preliminary data.</text>
</comment>
<feature type="compositionally biased region" description="Basic and acidic residues" evidence="1">
    <location>
        <begin position="1"/>
        <end position="19"/>
    </location>
</feature>
<evidence type="ECO:0000313" key="2">
    <source>
        <dbReference type="EMBL" id="RVW94265.1"/>
    </source>
</evidence>